<comment type="caution">
    <text evidence="2">The sequence shown here is derived from an EMBL/GenBank/DDBJ whole genome shotgun (WGS) entry which is preliminary data.</text>
</comment>
<keyword evidence="1" id="KW-0472">Membrane</keyword>
<feature type="transmembrane region" description="Helical" evidence="1">
    <location>
        <begin position="102"/>
        <end position="124"/>
    </location>
</feature>
<keyword evidence="1" id="KW-0812">Transmembrane</keyword>
<feature type="transmembrane region" description="Helical" evidence="1">
    <location>
        <begin position="64"/>
        <end position="82"/>
    </location>
</feature>
<accession>A0A9D2MQD5</accession>
<feature type="transmembrane region" description="Helical" evidence="1">
    <location>
        <begin position="181"/>
        <end position="206"/>
    </location>
</feature>
<dbReference type="EMBL" id="DWXE01000016">
    <property type="protein sequence ID" value="HJB90759.1"/>
    <property type="molecule type" value="Genomic_DNA"/>
</dbReference>
<dbReference type="AlphaFoldDB" id="A0A9D2MQD5"/>
<proteinExistence type="predicted"/>
<dbReference type="Proteomes" id="UP000886883">
    <property type="component" value="Unassembled WGS sequence"/>
</dbReference>
<evidence type="ECO:0008006" key="4">
    <source>
        <dbReference type="Google" id="ProtNLM"/>
    </source>
</evidence>
<evidence type="ECO:0000313" key="3">
    <source>
        <dbReference type="Proteomes" id="UP000886883"/>
    </source>
</evidence>
<evidence type="ECO:0000256" key="1">
    <source>
        <dbReference type="SAM" id="Phobius"/>
    </source>
</evidence>
<reference evidence="2" key="2">
    <citation type="submission" date="2021-04" db="EMBL/GenBank/DDBJ databases">
        <authorList>
            <person name="Gilroy R."/>
        </authorList>
    </citation>
    <scope>NUCLEOTIDE SEQUENCE</scope>
    <source>
        <strain evidence="2">USAMLcec3-2134</strain>
    </source>
</reference>
<name>A0A9D2MQD5_9FIRM</name>
<gene>
    <name evidence="2" type="ORF">H9763_04745</name>
</gene>
<feature type="transmembrane region" description="Helical" evidence="1">
    <location>
        <begin position="227"/>
        <end position="251"/>
    </location>
</feature>
<sequence length="289" mass="31992">MLNILEIIQDWIKDILRDCIMGNLDGMFDQINNEVGEVANTVGQTPADWNAGVFSMIRSLSDNVVVPIAGIILTFVLCYELITMIIEKNNLHDFETFTLYKWIFKVFVAVYLVTHTFDITMAIFEVGQSVVQQSSGVINGSTSIDFAAALGDVEAQLETMEIGELFGLLVETMLLKITMPILSFCVMIVLIGRMIEIYIYCSVGAIPFSTMVNRDWGQMGNNYLRGLVALGLQGFFIMVCVAIYAVLIGQIGSAENIHIAIWQCAGYTVLLCFSLFKTGAVSKSIFNAH</sequence>
<dbReference type="Pfam" id="PF19478">
    <property type="entry name" value="TrbL_2"/>
    <property type="match status" value="1"/>
</dbReference>
<dbReference type="InterPro" id="IPR045798">
    <property type="entry name" value="TrbL_Firmicutes"/>
</dbReference>
<keyword evidence="1" id="KW-1133">Transmembrane helix</keyword>
<organism evidence="2 3">
    <name type="scientific">Candidatus Eisenbergiella merdigallinarum</name>
    <dbReference type="NCBI Taxonomy" id="2838552"/>
    <lineage>
        <taxon>Bacteria</taxon>
        <taxon>Bacillati</taxon>
        <taxon>Bacillota</taxon>
        <taxon>Clostridia</taxon>
        <taxon>Lachnospirales</taxon>
        <taxon>Lachnospiraceae</taxon>
        <taxon>Eisenbergiella</taxon>
    </lineage>
</organism>
<feature type="transmembrane region" description="Helical" evidence="1">
    <location>
        <begin position="257"/>
        <end position="276"/>
    </location>
</feature>
<reference evidence="2" key="1">
    <citation type="journal article" date="2021" name="PeerJ">
        <title>Extensive microbial diversity within the chicken gut microbiome revealed by metagenomics and culture.</title>
        <authorList>
            <person name="Gilroy R."/>
            <person name="Ravi A."/>
            <person name="Getino M."/>
            <person name="Pursley I."/>
            <person name="Horton D.L."/>
            <person name="Alikhan N.F."/>
            <person name="Baker D."/>
            <person name="Gharbi K."/>
            <person name="Hall N."/>
            <person name="Watson M."/>
            <person name="Adriaenssens E.M."/>
            <person name="Foster-Nyarko E."/>
            <person name="Jarju S."/>
            <person name="Secka A."/>
            <person name="Antonio M."/>
            <person name="Oren A."/>
            <person name="Chaudhuri R.R."/>
            <person name="La Ragione R."/>
            <person name="Hildebrand F."/>
            <person name="Pallen M.J."/>
        </authorList>
    </citation>
    <scope>NUCLEOTIDE SEQUENCE</scope>
    <source>
        <strain evidence="2">USAMLcec3-2134</strain>
    </source>
</reference>
<evidence type="ECO:0000313" key="2">
    <source>
        <dbReference type="EMBL" id="HJB90759.1"/>
    </source>
</evidence>
<protein>
    <recommendedName>
        <fullName evidence="4">Conjugative transposon membrane protein</fullName>
    </recommendedName>
</protein>